<name>A0A9Q0ILD0_9TELE</name>
<feature type="non-terminal residue" evidence="1">
    <location>
        <position position="1"/>
    </location>
</feature>
<keyword evidence="2" id="KW-1185">Reference proteome</keyword>
<protein>
    <submittedName>
        <fullName evidence="1">Uncharacterized protein</fullName>
    </submittedName>
</protein>
<evidence type="ECO:0000313" key="2">
    <source>
        <dbReference type="Proteomes" id="UP001148018"/>
    </source>
</evidence>
<comment type="caution">
    <text evidence="1">The sequence shown here is derived from an EMBL/GenBank/DDBJ whole genome shotgun (WGS) entry which is preliminary data.</text>
</comment>
<feature type="non-terminal residue" evidence="1">
    <location>
        <position position="81"/>
    </location>
</feature>
<gene>
    <name evidence="1" type="ORF">NHX12_030079</name>
</gene>
<evidence type="ECO:0000313" key="1">
    <source>
        <dbReference type="EMBL" id="KAJ3602320.1"/>
    </source>
</evidence>
<reference evidence="1" key="1">
    <citation type="submission" date="2022-07" db="EMBL/GenBank/DDBJ databases">
        <title>Chromosome-level genome of Muraenolepis orangiensis.</title>
        <authorList>
            <person name="Kim J."/>
        </authorList>
    </citation>
    <scope>NUCLEOTIDE SEQUENCE</scope>
    <source>
        <strain evidence="1">KU_S4_2022</strain>
        <tissue evidence="1">Muscle</tissue>
    </source>
</reference>
<dbReference type="EMBL" id="JANIIK010000046">
    <property type="protein sequence ID" value="KAJ3602320.1"/>
    <property type="molecule type" value="Genomic_DNA"/>
</dbReference>
<organism evidence="1 2">
    <name type="scientific">Muraenolepis orangiensis</name>
    <name type="common">Patagonian moray cod</name>
    <dbReference type="NCBI Taxonomy" id="630683"/>
    <lineage>
        <taxon>Eukaryota</taxon>
        <taxon>Metazoa</taxon>
        <taxon>Chordata</taxon>
        <taxon>Craniata</taxon>
        <taxon>Vertebrata</taxon>
        <taxon>Euteleostomi</taxon>
        <taxon>Actinopterygii</taxon>
        <taxon>Neopterygii</taxon>
        <taxon>Teleostei</taxon>
        <taxon>Neoteleostei</taxon>
        <taxon>Acanthomorphata</taxon>
        <taxon>Zeiogadaria</taxon>
        <taxon>Gadariae</taxon>
        <taxon>Gadiformes</taxon>
        <taxon>Muraenolepidoidei</taxon>
        <taxon>Muraenolepididae</taxon>
        <taxon>Muraenolepis</taxon>
    </lineage>
</organism>
<accession>A0A9Q0ILD0</accession>
<dbReference type="Proteomes" id="UP001148018">
    <property type="component" value="Unassembled WGS sequence"/>
</dbReference>
<sequence>IHILYPRCVLPGVHLPTSRGAQQGRKVQHAGRCDCGGGDGATLVVHPQLSVCLSDGGRQGFSGCPSPALCLSLRRRETGLL</sequence>
<proteinExistence type="predicted"/>
<dbReference type="AlphaFoldDB" id="A0A9Q0ILD0"/>